<feature type="region of interest" description="Disordered" evidence="1">
    <location>
        <begin position="1"/>
        <end position="20"/>
    </location>
</feature>
<keyword evidence="3" id="KW-1185">Reference proteome</keyword>
<sequence length="82" mass="9452">MKDCATKKTQRSSSSIPLKRGRQLLKKWKTMLDHQIKLLNKQRTKMPTLCTVERSADGQLWNPQRSKRLLLRGGSKTSMKLG</sequence>
<dbReference type="Proteomes" id="UP000823561">
    <property type="component" value="Chromosome 24"/>
</dbReference>
<name>A0AAV6FF77_9TELE</name>
<dbReference type="EMBL" id="JADWDJ010000024">
    <property type="protein sequence ID" value="KAG5261448.1"/>
    <property type="molecule type" value="Genomic_DNA"/>
</dbReference>
<comment type="caution">
    <text evidence="2">The sequence shown here is derived from an EMBL/GenBank/DDBJ whole genome shotgun (WGS) entry which is preliminary data.</text>
</comment>
<evidence type="ECO:0000313" key="3">
    <source>
        <dbReference type="Proteomes" id="UP000823561"/>
    </source>
</evidence>
<accession>A0AAV6FF77</accession>
<dbReference type="AlphaFoldDB" id="A0AAV6FF77"/>
<protein>
    <submittedName>
        <fullName evidence="2">Uncharacterized protein</fullName>
    </submittedName>
</protein>
<evidence type="ECO:0000313" key="2">
    <source>
        <dbReference type="EMBL" id="KAG5261448.1"/>
    </source>
</evidence>
<feature type="region of interest" description="Disordered" evidence="1">
    <location>
        <begin position="63"/>
        <end position="82"/>
    </location>
</feature>
<reference evidence="2" key="1">
    <citation type="submission" date="2020-10" db="EMBL/GenBank/DDBJ databases">
        <title>Chromosome-scale genome assembly of the Allis shad, Alosa alosa.</title>
        <authorList>
            <person name="Margot Z."/>
            <person name="Christophe K."/>
            <person name="Cabau C."/>
            <person name="Louis A."/>
            <person name="Berthelot C."/>
            <person name="Parey E."/>
            <person name="Roest Crollius H."/>
            <person name="Montfort J."/>
            <person name="Robinson-Rechavi M."/>
            <person name="Bucao C."/>
            <person name="Bouchez O."/>
            <person name="Gislard M."/>
            <person name="Lluch J."/>
            <person name="Milhes M."/>
            <person name="Lampietro C."/>
            <person name="Lopez Roques C."/>
            <person name="Donnadieu C."/>
            <person name="Braasch I."/>
            <person name="Desvignes T."/>
            <person name="Postlethwait J."/>
            <person name="Bobe J."/>
            <person name="Guiguen Y."/>
        </authorList>
    </citation>
    <scope>NUCLEOTIDE SEQUENCE</scope>
    <source>
        <strain evidence="2">M-15738</strain>
        <tissue evidence="2">Blood</tissue>
    </source>
</reference>
<proteinExistence type="predicted"/>
<gene>
    <name evidence="2" type="ORF">AALO_G00304660</name>
</gene>
<evidence type="ECO:0000256" key="1">
    <source>
        <dbReference type="SAM" id="MobiDB-lite"/>
    </source>
</evidence>
<organism evidence="2 3">
    <name type="scientific">Alosa alosa</name>
    <name type="common">allis shad</name>
    <dbReference type="NCBI Taxonomy" id="278164"/>
    <lineage>
        <taxon>Eukaryota</taxon>
        <taxon>Metazoa</taxon>
        <taxon>Chordata</taxon>
        <taxon>Craniata</taxon>
        <taxon>Vertebrata</taxon>
        <taxon>Euteleostomi</taxon>
        <taxon>Actinopterygii</taxon>
        <taxon>Neopterygii</taxon>
        <taxon>Teleostei</taxon>
        <taxon>Clupei</taxon>
        <taxon>Clupeiformes</taxon>
        <taxon>Clupeoidei</taxon>
        <taxon>Clupeidae</taxon>
        <taxon>Alosa</taxon>
    </lineage>
</organism>